<evidence type="ECO:0000313" key="3">
    <source>
        <dbReference type="Proteomes" id="UP000324870"/>
    </source>
</evidence>
<proteinExistence type="predicted"/>
<reference evidence="2 3" key="1">
    <citation type="journal article" date="2019" name="Nat. Med.">
        <title>A library of human gut bacterial isolates paired with longitudinal multiomics data enables mechanistic microbiome research.</title>
        <authorList>
            <person name="Poyet M."/>
            <person name="Groussin M."/>
            <person name="Gibbons S.M."/>
            <person name="Avila-Pacheco J."/>
            <person name="Jiang X."/>
            <person name="Kearney S.M."/>
            <person name="Perrotta A.R."/>
            <person name="Berdy B."/>
            <person name="Zhao S."/>
            <person name="Lieberman T.D."/>
            <person name="Swanson P.K."/>
            <person name="Smith M."/>
            <person name="Roesemann S."/>
            <person name="Alexander J.E."/>
            <person name="Rich S.A."/>
            <person name="Livny J."/>
            <person name="Vlamakis H."/>
            <person name="Clish C."/>
            <person name="Bullock K."/>
            <person name="Deik A."/>
            <person name="Scott J."/>
            <person name="Pierce K.A."/>
            <person name="Xavier R.J."/>
            <person name="Alm E.J."/>
        </authorList>
    </citation>
    <scope>NUCLEOTIDE SEQUENCE [LARGE SCALE GENOMIC DNA]</scope>
    <source>
        <strain evidence="2 3">BIOML-A1</strain>
    </source>
</reference>
<feature type="region of interest" description="Disordered" evidence="1">
    <location>
        <begin position="1"/>
        <end position="25"/>
    </location>
</feature>
<sequence length="66" mass="7785">MHGKNKWLSNNSIQKKMGPNNGTKVVSKEAIRMQLTEALLWRYAWRNEAGNPTLQLYQQKMEEHEQ</sequence>
<organism evidence="2 3">
    <name type="scientific">Alistipes finegoldii</name>
    <dbReference type="NCBI Taxonomy" id="214856"/>
    <lineage>
        <taxon>Bacteria</taxon>
        <taxon>Pseudomonadati</taxon>
        <taxon>Bacteroidota</taxon>
        <taxon>Bacteroidia</taxon>
        <taxon>Bacteroidales</taxon>
        <taxon>Rikenellaceae</taxon>
        <taxon>Alistipes</taxon>
    </lineage>
</organism>
<evidence type="ECO:0000256" key="1">
    <source>
        <dbReference type="SAM" id="MobiDB-lite"/>
    </source>
</evidence>
<evidence type="ECO:0000313" key="2">
    <source>
        <dbReference type="EMBL" id="KAA3157547.1"/>
    </source>
</evidence>
<feature type="compositionally biased region" description="Polar residues" evidence="1">
    <location>
        <begin position="7"/>
        <end position="24"/>
    </location>
</feature>
<dbReference type="EMBL" id="VVND01000046">
    <property type="protein sequence ID" value="KAA3157547.1"/>
    <property type="molecule type" value="Genomic_DNA"/>
</dbReference>
<protein>
    <submittedName>
        <fullName evidence="2">Uncharacterized protein</fullName>
    </submittedName>
</protein>
<accession>A0ABQ6S017</accession>
<name>A0ABQ6S017_9BACT</name>
<dbReference type="Proteomes" id="UP000324870">
    <property type="component" value="Unassembled WGS sequence"/>
</dbReference>
<keyword evidence="3" id="KW-1185">Reference proteome</keyword>
<comment type="caution">
    <text evidence="2">The sequence shown here is derived from an EMBL/GenBank/DDBJ whole genome shotgun (WGS) entry which is preliminary data.</text>
</comment>
<gene>
    <name evidence="2" type="ORF">F2A26_14410</name>
</gene>